<dbReference type="Gene3D" id="3.40.47.10">
    <property type="match status" value="1"/>
</dbReference>
<dbReference type="InterPro" id="IPR016039">
    <property type="entry name" value="Thiolase-like"/>
</dbReference>
<accession>A0A066XAL7</accession>
<dbReference type="EMBL" id="JMSE01000961">
    <property type="protein sequence ID" value="KDN66188.1"/>
    <property type="molecule type" value="Genomic_DNA"/>
</dbReference>
<organism evidence="4 5">
    <name type="scientific">Colletotrichum sublineola</name>
    <name type="common">Sorghum anthracnose fungus</name>
    <dbReference type="NCBI Taxonomy" id="1173701"/>
    <lineage>
        <taxon>Eukaryota</taxon>
        <taxon>Fungi</taxon>
        <taxon>Dikarya</taxon>
        <taxon>Ascomycota</taxon>
        <taxon>Pezizomycotina</taxon>
        <taxon>Sordariomycetes</taxon>
        <taxon>Hypocreomycetidae</taxon>
        <taxon>Glomerellales</taxon>
        <taxon>Glomerellaceae</taxon>
        <taxon>Colletotrichum</taxon>
        <taxon>Colletotrichum graminicola species complex</taxon>
    </lineage>
</organism>
<dbReference type="InterPro" id="IPR050091">
    <property type="entry name" value="PKS_NRPS_Biosynth_Enz"/>
</dbReference>
<dbReference type="GO" id="GO:0004312">
    <property type="term" value="F:fatty acid synthase activity"/>
    <property type="evidence" value="ECO:0007669"/>
    <property type="project" value="TreeGrafter"/>
</dbReference>
<dbReference type="InterPro" id="IPR014030">
    <property type="entry name" value="Ketoacyl_synth_N"/>
</dbReference>
<dbReference type="STRING" id="1173701.A0A066XAL7"/>
<evidence type="ECO:0000259" key="3">
    <source>
        <dbReference type="Pfam" id="PF00109"/>
    </source>
</evidence>
<gene>
    <name evidence="4" type="ORF">CSUB01_11492</name>
</gene>
<dbReference type="Proteomes" id="UP000027238">
    <property type="component" value="Unassembled WGS sequence"/>
</dbReference>
<keyword evidence="1" id="KW-0596">Phosphopantetheine</keyword>
<comment type="caution">
    <text evidence="4">The sequence shown here is derived from an EMBL/GenBank/DDBJ whole genome shotgun (WGS) entry which is preliminary data.</text>
</comment>
<evidence type="ECO:0000313" key="5">
    <source>
        <dbReference type="Proteomes" id="UP000027238"/>
    </source>
</evidence>
<keyword evidence="2" id="KW-0597">Phosphoprotein</keyword>
<reference evidence="5" key="1">
    <citation type="journal article" date="2014" name="Genome Announc.">
        <title>Draft genome sequence of Colletotrichum sublineola, a destructive pathogen of cultivated sorghum.</title>
        <authorList>
            <person name="Baroncelli R."/>
            <person name="Sanz-Martin J.M."/>
            <person name="Rech G.E."/>
            <person name="Sukno S.A."/>
            <person name="Thon M.R."/>
        </authorList>
    </citation>
    <scope>NUCLEOTIDE SEQUENCE [LARGE SCALE GENOMIC DNA]</scope>
    <source>
        <strain evidence="5">TX430BB</strain>
    </source>
</reference>
<name>A0A066XAL7_COLSU</name>
<dbReference type="HOGENOM" id="CLU_2026589_0_0_1"/>
<dbReference type="Pfam" id="PF00109">
    <property type="entry name" value="ketoacyl-synt"/>
    <property type="match status" value="1"/>
</dbReference>
<dbReference type="GO" id="GO:0006633">
    <property type="term" value="P:fatty acid biosynthetic process"/>
    <property type="evidence" value="ECO:0007669"/>
    <property type="project" value="TreeGrafter"/>
</dbReference>
<evidence type="ECO:0000313" key="4">
    <source>
        <dbReference type="EMBL" id="KDN66188.1"/>
    </source>
</evidence>
<dbReference type="SUPFAM" id="SSF53901">
    <property type="entry name" value="Thiolase-like"/>
    <property type="match status" value="1"/>
</dbReference>
<evidence type="ECO:0000256" key="1">
    <source>
        <dbReference type="ARBA" id="ARBA00022450"/>
    </source>
</evidence>
<protein>
    <submittedName>
        <fullName evidence="4">Putative polyketide synthase</fullName>
    </submittedName>
</protein>
<evidence type="ECO:0000256" key="2">
    <source>
        <dbReference type="ARBA" id="ARBA00022553"/>
    </source>
</evidence>
<keyword evidence="5" id="KW-1185">Reference proteome</keyword>
<dbReference type="AlphaFoldDB" id="A0A066XAL7"/>
<dbReference type="OrthoDB" id="5397531at2759"/>
<proteinExistence type="predicted"/>
<sequence>MIQQPAANGQTNGTRKTTGISGMQDCFNPIAITGMACRFAGDASSRPARLWNLCAEGRDYWSSIHKERFYIGSPPHADKERSGRDHAIDGYFMNQDVAHFEAEFSAVATAESTPKLSYKEHH</sequence>
<dbReference type="GO" id="GO:0044550">
    <property type="term" value="P:secondary metabolite biosynthetic process"/>
    <property type="evidence" value="ECO:0007669"/>
    <property type="project" value="TreeGrafter"/>
</dbReference>
<feature type="domain" description="Beta-ketoacyl synthase-like N-terminal" evidence="3">
    <location>
        <begin position="28"/>
        <end position="110"/>
    </location>
</feature>
<dbReference type="PANTHER" id="PTHR43775">
    <property type="entry name" value="FATTY ACID SYNTHASE"/>
    <property type="match status" value="1"/>
</dbReference>
<dbReference type="PANTHER" id="PTHR43775:SF37">
    <property type="entry name" value="SI:DKEY-61P9.11"/>
    <property type="match status" value="1"/>
</dbReference>